<evidence type="ECO:0000313" key="1">
    <source>
        <dbReference type="EMBL" id="SQD02846.1"/>
    </source>
</evidence>
<accession>A0A2X3JSQ9</accession>
<proteinExistence type="predicted"/>
<dbReference type="EMBL" id="UARW01000010">
    <property type="protein sequence ID" value="SQD02846.1"/>
    <property type="molecule type" value="Genomic_DNA"/>
</dbReference>
<evidence type="ECO:0000313" key="2">
    <source>
        <dbReference type="Proteomes" id="UP000250991"/>
    </source>
</evidence>
<organism evidence="1 2">
    <name type="scientific">Escherichia coli</name>
    <dbReference type="NCBI Taxonomy" id="562"/>
    <lineage>
        <taxon>Bacteria</taxon>
        <taxon>Pseudomonadati</taxon>
        <taxon>Pseudomonadota</taxon>
        <taxon>Gammaproteobacteria</taxon>
        <taxon>Enterobacterales</taxon>
        <taxon>Enterobacteriaceae</taxon>
        <taxon>Escherichia</taxon>
    </lineage>
</organism>
<dbReference type="AlphaFoldDB" id="A0A2X3JSQ9"/>
<dbReference type="Proteomes" id="UP000250991">
    <property type="component" value="Unassembled WGS sequence"/>
</dbReference>
<protein>
    <submittedName>
        <fullName evidence="1">Uncharacterized protein</fullName>
    </submittedName>
</protein>
<reference evidence="1 2" key="1">
    <citation type="submission" date="2018-06" db="EMBL/GenBank/DDBJ databases">
        <authorList>
            <consortium name="Pathogen Informatics"/>
            <person name="Doyle S."/>
        </authorList>
    </citation>
    <scope>NUCLEOTIDE SEQUENCE [LARGE SCALE GENOMIC DNA]</scope>
    <source>
        <strain evidence="1 2">NCTC8009</strain>
    </source>
</reference>
<sequence>MNIGHQKALKSSRIRGRTTFILTWTAGRIDAAFQDEVAAVKVSSNNPSVKITNSVARLLKMKNCLA</sequence>
<gene>
    <name evidence="1" type="ORF">NCTC8009_03321</name>
</gene>
<name>A0A2X3JSQ9_ECOLX</name>